<dbReference type="GO" id="GO:1900376">
    <property type="term" value="P:regulation of secondary metabolite biosynthetic process"/>
    <property type="evidence" value="ECO:0007669"/>
    <property type="project" value="TreeGrafter"/>
</dbReference>
<dbReference type="PANTHER" id="PTHR33202:SF7">
    <property type="entry name" value="FERRIC UPTAKE REGULATION PROTEIN"/>
    <property type="match status" value="1"/>
</dbReference>
<feature type="binding site" evidence="9">
    <location>
        <position position="139"/>
    </location>
    <ligand>
        <name>Fe cation</name>
        <dbReference type="ChEBI" id="CHEBI:24875"/>
    </ligand>
</feature>
<dbReference type="Gene3D" id="3.30.1490.190">
    <property type="match status" value="1"/>
</dbReference>
<comment type="caution">
    <text evidence="11">The sequence shown here is derived from an EMBL/GenBank/DDBJ whole genome shotgun (WGS) entry which is preliminary data.</text>
</comment>
<dbReference type="FunFam" id="1.10.10.10:FF:000051">
    <property type="entry name" value="Fur family transcriptional regulator"/>
    <property type="match status" value="1"/>
</dbReference>
<feature type="binding site" evidence="9">
    <location>
        <position position="122"/>
    </location>
    <ligand>
        <name>Fe cation</name>
        <dbReference type="ChEBI" id="CHEBI:24875"/>
    </ligand>
</feature>
<evidence type="ECO:0000256" key="2">
    <source>
        <dbReference type="ARBA" id="ARBA00022491"/>
    </source>
</evidence>
<feature type="binding site" evidence="8">
    <location>
        <position position="147"/>
    </location>
    <ligand>
        <name>Zn(2+)</name>
        <dbReference type="ChEBI" id="CHEBI:29105"/>
    </ligand>
</feature>
<keyword evidence="4 8" id="KW-0862">Zinc</keyword>
<keyword evidence="7" id="KW-0804">Transcription</keyword>
<comment type="cofactor">
    <cofactor evidence="8">
        <name>Zn(2+)</name>
        <dbReference type="ChEBI" id="CHEBI:29105"/>
    </cofactor>
    <text evidence="8">Binds 1 zinc ion per subunit.</text>
</comment>
<dbReference type="InterPro" id="IPR002481">
    <property type="entry name" value="FUR"/>
</dbReference>
<evidence type="ECO:0000256" key="7">
    <source>
        <dbReference type="ARBA" id="ARBA00023163"/>
    </source>
</evidence>
<dbReference type="Proteomes" id="UP001296580">
    <property type="component" value="Unassembled WGS sequence"/>
</dbReference>
<sequence>MTVEQEKVQGMLKEKLREKGWKVTSQRLSILQTLAEHKGQHLAAEDIFELMKDEYPEMGLATVYRTLQLLYEIQLIDRIHFNDGCIRYEIGHIFDGDSKHSHHHLICRTCGRVMPFEDDFLEDLEAQIEADTGFHVLDHELKFYGQCKECAEASMRKENT</sequence>
<reference evidence="10" key="2">
    <citation type="journal article" date="2020" name="Cell Host Microbe">
        <title>Functional and Genomic Variation between Human-Derived Isolates of Lachnospiraceae Reveals Inter- and Intra-Species Diversity.</title>
        <authorList>
            <person name="Sorbara M.T."/>
            <person name="Littmann E.R."/>
            <person name="Fontana E."/>
            <person name="Moody T.U."/>
            <person name="Kohout C.E."/>
            <person name="Gjonbalaj M."/>
            <person name="Eaton V."/>
            <person name="Seok R."/>
            <person name="Leiner I.M."/>
            <person name="Pamer E.G."/>
        </authorList>
    </citation>
    <scope>NUCLEOTIDE SEQUENCE</scope>
    <source>
        <strain evidence="10">MSK.15.32</strain>
    </source>
</reference>
<evidence type="ECO:0000256" key="9">
    <source>
        <dbReference type="PIRSR" id="PIRSR602481-2"/>
    </source>
</evidence>
<dbReference type="GeneID" id="57435043"/>
<evidence type="ECO:0000313" key="12">
    <source>
        <dbReference type="Proteomes" id="UP000285697"/>
    </source>
</evidence>
<accession>A0A2N5P562</accession>
<dbReference type="GO" id="GO:0008270">
    <property type="term" value="F:zinc ion binding"/>
    <property type="evidence" value="ECO:0007669"/>
    <property type="project" value="TreeGrafter"/>
</dbReference>
<dbReference type="InterPro" id="IPR036388">
    <property type="entry name" value="WH-like_DNA-bd_sf"/>
</dbReference>
<evidence type="ECO:0000256" key="6">
    <source>
        <dbReference type="ARBA" id="ARBA00023125"/>
    </source>
</evidence>
<keyword evidence="2" id="KW-0678">Repressor</keyword>
<feature type="binding site" evidence="8">
    <location>
        <position position="150"/>
    </location>
    <ligand>
        <name>Zn(2+)</name>
        <dbReference type="ChEBI" id="CHEBI:29105"/>
    </ligand>
</feature>
<dbReference type="GO" id="GO:0003700">
    <property type="term" value="F:DNA-binding transcription factor activity"/>
    <property type="evidence" value="ECO:0007669"/>
    <property type="project" value="InterPro"/>
</dbReference>
<evidence type="ECO:0000313" key="10">
    <source>
        <dbReference type="EMBL" id="NSI57914.1"/>
    </source>
</evidence>
<proteinExistence type="inferred from homology"/>
<dbReference type="CDD" id="cd07153">
    <property type="entry name" value="Fur_like"/>
    <property type="match status" value="1"/>
</dbReference>
<organism evidence="11 12">
    <name type="scientific">Mediterraneibacter gnavus</name>
    <name type="common">Ruminococcus gnavus</name>
    <dbReference type="NCBI Taxonomy" id="33038"/>
    <lineage>
        <taxon>Bacteria</taxon>
        <taxon>Bacillati</taxon>
        <taxon>Bacillota</taxon>
        <taxon>Clostridia</taxon>
        <taxon>Lachnospirales</taxon>
        <taxon>Lachnospiraceae</taxon>
        <taxon>Mediterraneibacter</taxon>
    </lineage>
</organism>
<evidence type="ECO:0000313" key="11">
    <source>
        <dbReference type="EMBL" id="RHG18426.1"/>
    </source>
</evidence>
<dbReference type="InterPro" id="IPR043135">
    <property type="entry name" value="Fur_C"/>
</dbReference>
<gene>
    <name evidence="11" type="ORF">DW270_09355</name>
    <name evidence="10" type="ORF">G4993_05805</name>
</gene>
<reference evidence="11 12" key="1">
    <citation type="submission" date="2018-08" db="EMBL/GenBank/DDBJ databases">
        <title>A genome reference for cultivated species of the human gut microbiota.</title>
        <authorList>
            <person name="Zou Y."/>
            <person name="Xue W."/>
            <person name="Luo G."/>
        </authorList>
    </citation>
    <scope>NUCLEOTIDE SEQUENCE [LARGE SCALE GENOMIC DNA]</scope>
    <source>
        <strain evidence="11 12">AM22-7AC</strain>
    </source>
</reference>
<comment type="similarity">
    <text evidence="1">Belongs to the Fur family.</text>
</comment>
<dbReference type="Pfam" id="PF01475">
    <property type="entry name" value="FUR"/>
    <property type="match status" value="1"/>
</dbReference>
<keyword evidence="3 8" id="KW-0479">Metal-binding</keyword>
<dbReference type="Proteomes" id="UP000285697">
    <property type="component" value="Unassembled WGS sequence"/>
</dbReference>
<dbReference type="Gene3D" id="1.10.10.10">
    <property type="entry name" value="Winged helix-like DNA-binding domain superfamily/Winged helix DNA-binding domain"/>
    <property type="match status" value="1"/>
</dbReference>
<dbReference type="EMBL" id="QRIA01000010">
    <property type="protein sequence ID" value="RHG18426.1"/>
    <property type="molecule type" value="Genomic_DNA"/>
</dbReference>
<name>A0A2N5P562_MEDGN</name>
<evidence type="ECO:0000256" key="1">
    <source>
        <dbReference type="ARBA" id="ARBA00007957"/>
    </source>
</evidence>
<dbReference type="GO" id="GO:0000976">
    <property type="term" value="F:transcription cis-regulatory region binding"/>
    <property type="evidence" value="ECO:0007669"/>
    <property type="project" value="TreeGrafter"/>
</dbReference>
<dbReference type="InterPro" id="IPR036390">
    <property type="entry name" value="WH_DNA-bd_sf"/>
</dbReference>
<reference evidence="10" key="3">
    <citation type="submission" date="2020-02" db="EMBL/GenBank/DDBJ databases">
        <authorList>
            <person name="Littmann E."/>
            <person name="Sorbara M."/>
        </authorList>
    </citation>
    <scope>NUCLEOTIDE SEQUENCE</scope>
    <source>
        <strain evidence="10">MSK.15.32</strain>
    </source>
</reference>
<evidence type="ECO:0000256" key="5">
    <source>
        <dbReference type="ARBA" id="ARBA00023015"/>
    </source>
</evidence>
<keyword evidence="9" id="KW-0408">Iron</keyword>
<dbReference type="AlphaFoldDB" id="A0A2N5P562"/>
<dbReference type="GO" id="GO:0045892">
    <property type="term" value="P:negative regulation of DNA-templated transcription"/>
    <property type="evidence" value="ECO:0007669"/>
    <property type="project" value="TreeGrafter"/>
</dbReference>
<comment type="cofactor">
    <cofactor evidence="9">
        <name>Mn(2+)</name>
        <dbReference type="ChEBI" id="CHEBI:29035"/>
    </cofactor>
    <cofactor evidence="9">
        <name>Fe(2+)</name>
        <dbReference type="ChEBI" id="CHEBI:29033"/>
    </cofactor>
    <text evidence="9">Binds 1 Mn(2+) or Fe(2+) ion per subunit.</text>
</comment>
<protein>
    <submittedName>
        <fullName evidence="11">Transcriptional repressor</fullName>
    </submittedName>
</protein>
<evidence type="ECO:0000256" key="4">
    <source>
        <dbReference type="ARBA" id="ARBA00022833"/>
    </source>
</evidence>
<feature type="binding site" evidence="8">
    <location>
        <position position="110"/>
    </location>
    <ligand>
        <name>Zn(2+)</name>
        <dbReference type="ChEBI" id="CHEBI:29105"/>
    </ligand>
</feature>
<evidence type="ECO:0000256" key="3">
    <source>
        <dbReference type="ARBA" id="ARBA00022723"/>
    </source>
</evidence>
<dbReference type="SUPFAM" id="SSF46785">
    <property type="entry name" value="Winged helix' DNA-binding domain"/>
    <property type="match status" value="1"/>
</dbReference>
<dbReference type="PANTHER" id="PTHR33202">
    <property type="entry name" value="ZINC UPTAKE REGULATION PROTEIN"/>
    <property type="match status" value="1"/>
</dbReference>
<keyword evidence="6" id="KW-0238">DNA-binding</keyword>
<keyword evidence="5" id="KW-0805">Transcription regulation</keyword>
<evidence type="ECO:0000256" key="8">
    <source>
        <dbReference type="PIRSR" id="PIRSR602481-1"/>
    </source>
</evidence>
<feature type="binding site" evidence="8">
    <location>
        <position position="107"/>
    </location>
    <ligand>
        <name>Zn(2+)</name>
        <dbReference type="ChEBI" id="CHEBI:29105"/>
    </ligand>
</feature>
<dbReference type="EMBL" id="JAAIRV010000007">
    <property type="protein sequence ID" value="NSI57914.1"/>
    <property type="molecule type" value="Genomic_DNA"/>
</dbReference>
<dbReference type="RefSeq" id="WP_004843011.1">
    <property type="nucleotide sequence ID" value="NZ_BAABSA010000007.1"/>
</dbReference>